<dbReference type="PANTHER" id="PTHR30561:SF1">
    <property type="entry name" value="MULTIDRUG TRANSPORTER EMRE"/>
    <property type="match status" value="1"/>
</dbReference>
<feature type="transmembrane region" description="Helical" evidence="10">
    <location>
        <begin position="31"/>
        <end position="50"/>
    </location>
</feature>
<evidence type="ECO:0000256" key="6">
    <source>
        <dbReference type="ARBA" id="ARBA00022989"/>
    </source>
</evidence>
<comment type="similarity">
    <text evidence="2">Belongs to the drug/metabolite transporter (DMT) superfamily. Small multidrug resistance (SMR) (TC 2.A.7.1) family. Mmr subfamily.</text>
</comment>
<proteinExistence type="inferred from homology"/>
<keyword evidence="4" id="KW-1003">Cell membrane</keyword>
<evidence type="ECO:0000256" key="4">
    <source>
        <dbReference type="ARBA" id="ARBA00022475"/>
    </source>
</evidence>
<keyword evidence="5 9" id="KW-0812">Transmembrane</keyword>
<dbReference type="EMBL" id="JAGIOP010000002">
    <property type="protein sequence ID" value="MBP2452081.1"/>
    <property type="molecule type" value="Genomic_DNA"/>
</dbReference>
<dbReference type="InterPro" id="IPR045324">
    <property type="entry name" value="Small_multidrug_res"/>
</dbReference>
<sequence>MMWLALTGAILVEVCATLGLRASDGFRRKAWIAPVIAGYVLSFYLLWLALSLGVPVGIAYGIWTACGVALVAVIAKFLFGEPLTPVMLLGIALIVSGVFTIELAGIGPGTTH</sequence>
<dbReference type="InterPro" id="IPR037185">
    <property type="entry name" value="EmrE-like"/>
</dbReference>
<protein>
    <submittedName>
        <fullName evidence="11">Small multidrug resistance pump</fullName>
    </submittedName>
</protein>
<comment type="caution">
    <text evidence="11">The sequence shown here is derived from an EMBL/GenBank/DDBJ whole genome shotgun (WGS) entry which is preliminary data.</text>
</comment>
<dbReference type="SUPFAM" id="SSF103481">
    <property type="entry name" value="Multidrug resistance efflux transporter EmrE"/>
    <property type="match status" value="1"/>
</dbReference>
<evidence type="ECO:0000256" key="5">
    <source>
        <dbReference type="ARBA" id="ARBA00022692"/>
    </source>
</evidence>
<evidence type="ECO:0000256" key="3">
    <source>
        <dbReference type="ARBA" id="ARBA00022448"/>
    </source>
</evidence>
<keyword evidence="3" id="KW-0813">Transport</keyword>
<dbReference type="Gene3D" id="1.10.3730.20">
    <property type="match status" value="1"/>
</dbReference>
<comment type="subcellular location">
    <subcellularLocation>
        <location evidence="1 9">Cell membrane</location>
        <topology evidence="1 9">Multi-pass membrane protein</topology>
    </subcellularLocation>
</comment>
<evidence type="ECO:0000256" key="8">
    <source>
        <dbReference type="ARBA" id="ARBA00023251"/>
    </source>
</evidence>
<dbReference type="Pfam" id="PF00893">
    <property type="entry name" value="Multi_Drug_Res"/>
    <property type="match status" value="1"/>
</dbReference>
<name>A0ABS4ZSA2_9MYCO</name>
<reference evidence="11 12" key="1">
    <citation type="submission" date="2021-03" db="EMBL/GenBank/DDBJ databases">
        <title>Sequencing the genomes of 1000 actinobacteria strains.</title>
        <authorList>
            <person name="Klenk H.-P."/>
        </authorList>
    </citation>
    <scope>NUCLEOTIDE SEQUENCE [LARGE SCALE GENOMIC DNA]</scope>
    <source>
        <strain evidence="11 12">DSM 46713</strain>
    </source>
</reference>
<keyword evidence="6 10" id="KW-1133">Transmembrane helix</keyword>
<dbReference type="Proteomes" id="UP000694460">
    <property type="component" value="Unassembled WGS sequence"/>
</dbReference>
<keyword evidence="8" id="KW-0046">Antibiotic resistance</keyword>
<feature type="transmembrane region" description="Helical" evidence="10">
    <location>
        <begin position="85"/>
        <end position="106"/>
    </location>
</feature>
<dbReference type="InterPro" id="IPR000390">
    <property type="entry name" value="Small_drug/metabolite_transptr"/>
</dbReference>
<gene>
    <name evidence="11" type="ORF">JOF57_001994</name>
</gene>
<feature type="transmembrane region" description="Helical" evidence="10">
    <location>
        <begin position="57"/>
        <end position="79"/>
    </location>
</feature>
<evidence type="ECO:0000256" key="10">
    <source>
        <dbReference type="SAM" id="Phobius"/>
    </source>
</evidence>
<evidence type="ECO:0000313" key="12">
    <source>
        <dbReference type="Proteomes" id="UP000694460"/>
    </source>
</evidence>
<keyword evidence="7 10" id="KW-0472">Membrane</keyword>
<evidence type="ECO:0000256" key="7">
    <source>
        <dbReference type="ARBA" id="ARBA00023136"/>
    </source>
</evidence>
<evidence type="ECO:0000256" key="9">
    <source>
        <dbReference type="RuleBase" id="RU003942"/>
    </source>
</evidence>
<accession>A0ABS4ZSA2</accession>
<dbReference type="PANTHER" id="PTHR30561">
    <property type="entry name" value="SMR FAMILY PROTON-DEPENDENT DRUG EFFLUX TRANSPORTER SUGE"/>
    <property type="match status" value="1"/>
</dbReference>
<organism evidence="11 12">
    <name type="scientific">Mycolicibacterium lutetiense</name>
    <dbReference type="NCBI Taxonomy" id="1641992"/>
    <lineage>
        <taxon>Bacteria</taxon>
        <taxon>Bacillati</taxon>
        <taxon>Actinomycetota</taxon>
        <taxon>Actinomycetes</taxon>
        <taxon>Mycobacteriales</taxon>
        <taxon>Mycobacteriaceae</taxon>
        <taxon>Mycolicibacterium</taxon>
    </lineage>
</organism>
<evidence type="ECO:0000256" key="1">
    <source>
        <dbReference type="ARBA" id="ARBA00004651"/>
    </source>
</evidence>
<evidence type="ECO:0000313" key="11">
    <source>
        <dbReference type="EMBL" id="MBP2452081.1"/>
    </source>
</evidence>
<evidence type="ECO:0000256" key="2">
    <source>
        <dbReference type="ARBA" id="ARBA00007822"/>
    </source>
</evidence>
<keyword evidence="12" id="KW-1185">Reference proteome</keyword>